<dbReference type="GO" id="GO:0015297">
    <property type="term" value="F:antiporter activity"/>
    <property type="evidence" value="ECO:0007669"/>
    <property type="project" value="UniProtKB-KW"/>
</dbReference>
<feature type="transmembrane region" description="Helical" evidence="9">
    <location>
        <begin position="12"/>
        <end position="32"/>
    </location>
</feature>
<sequence length="494" mass="53207">MEEKKKPEIHFSLIESMIIMVIMFVILGTMIIGMRMSPQIPILFVFTLLMFYGHFRKVSWEDIFNGITEGITPGIIPVLIFLMIGLLVSSWLASGTIATIMVIGFKILSVKFFLPTVFIICGIVGITVGSSFTTVSTMGIAFMGIGHILGFSNALTAGAIVSGALLGNNLSPLSDTSNLTTGLTKVNLYKHLFNMARTIAPSAIIALALYFVMGNASHTADLSRINEISNSLEHSFAVSGWSLLPILVLLLLAWRQVPAIPSLLLGTITALILVIVRDPAYGVTRISALLMNGNIAKTPSHTVNELMTGGGITNMLGSVSLIIVALALGGLLIKFGVVHTLIDSIKPYVNSPGKLILFTEMSGAGVNLMVGEQYLSIILPGTTFKSSYDRLGLDRKYLSRTLATGGADINALVPWGVSGIFFSGTLNVDALQYIPMAFYTYINPIMTVLAGFTFVTWRYRKNLAKAGSVQALIQDSGEMDEEDKAKALKALPIK</sequence>
<gene>
    <name evidence="11" type="ORF">EGT51_05480</name>
</gene>
<feature type="transmembrane region" description="Helical" evidence="9">
    <location>
        <begin position="436"/>
        <end position="457"/>
    </location>
</feature>
<comment type="similarity">
    <text evidence="8">Belongs to the NhaC Na(+)/H(+) (TC 2.A.35) antiporter family.</text>
</comment>
<protein>
    <submittedName>
        <fullName evidence="11">Sodium:proton antiporter</fullName>
    </submittedName>
</protein>
<keyword evidence="6 9" id="KW-1133">Transmembrane helix</keyword>
<dbReference type="PANTHER" id="PTHR33451">
    <property type="entry name" value="MALATE-2H(+)/NA(+)-LACTATE ANTIPORTER"/>
    <property type="match status" value="1"/>
</dbReference>
<evidence type="ECO:0000256" key="2">
    <source>
        <dbReference type="ARBA" id="ARBA00022448"/>
    </source>
</evidence>
<evidence type="ECO:0000259" key="10">
    <source>
        <dbReference type="Pfam" id="PF03553"/>
    </source>
</evidence>
<feature type="transmembrane region" description="Helical" evidence="9">
    <location>
        <begin position="109"/>
        <end position="128"/>
    </location>
</feature>
<dbReference type="InterPro" id="IPR018461">
    <property type="entry name" value="Na/H_Antiport_NhaC-like_C"/>
</dbReference>
<evidence type="ECO:0000256" key="3">
    <source>
        <dbReference type="ARBA" id="ARBA00022449"/>
    </source>
</evidence>
<feature type="transmembrane region" description="Helical" evidence="9">
    <location>
        <begin position="140"/>
        <end position="166"/>
    </location>
</feature>
<comment type="caution">
    <text evidence="11">The sequence shown here is derived from an EMBL/GenBank/DDBJ whole genome shotgun (WGS) entry which is preliminary data.</text>
</comment>
<feature type="transmembrane region" description="Helical" evidence="9">
    <location>
        <begin position="38"/>
        <end position="55"/>
    </location>
</feature>
<dbReference type="InterPro" id="IPR052180">
    <property type="entry name" value="NhaC_Na-H+_Antiporter"/>
</dbReference>
<evidence type="ECO:0000256" key="1">
    <source>
        <dbReference type="ARBA" id="ARBA00004651"/>
    </source>
</evidence>
<evidence type="ECO:0000256" key="9">
    <source>
        <dbReference type="SAM" id="Phobius"/>
    </source>
</evidence>
<evidence type="ECO:0000256" key="8">
    <source>
        <dbReference type="ARBA" id="ARBA00038435"/>
    </source>
</evidence>
<proteinExistence type="inferred from homology"/>
<dbReference type="Proteomes" id="UP000297348">
    <property type="component" value="Unassembled WGS sequence"/>
</dbReference>
<feature type="transmembrane region" description="Helical" evidence="9">
    <location>
        <begin position="195"/>
        <end position="213"/>
    </location>
</feature>
<dbReference type="Pfam" id="PF03553">
    <property type="entry name" value="Na_H_antiporter"/>
    <property type="match status" value="1"/>
</dbReference>
<dbReference type="PANTHER" id="PTHR33451:SF6">
    <property type="entry name" value="NA(+)_H(+) ANTIPORTER NHAC"/>
    <property type="match status" value="1"/>
</dbReference>
<keyword evidence="3" id="KW-0050">Antiport</keyword>
<feature type="transmembrane region" description="Helical" evidence="9">
    <location>
        <begin position="76"/>
        <end position="103"/>
    </location>
</feature>
<dbReference type="EMBL" id="RKLX01000007">
    <property type="protein sequence ID" value="TGD19072.1"/>
    <property type="molecule type" value="Genomic_DNA"/>
</dbReference>
<evidence type="ECO:0000313" key="12">
    <source>
        <dbReference type="Proteomes" id="UP000297348"/>
    </source>
</evidence>
<keyword evidence="7 9" id="KW-0472">Membrane</keyword>
<evidence type="ECO:0000256" key="4">
    <source>
        <dbReference type="ARBA" id="ARBA00022475"/>
    </source>
</evidence>
<dbReference type="OrthoDB" id="9762978at2"/>
<organism evidence="11 12">
    <name type="scientific">Levilactobacillus suantsaiihabitans</name>
    <dbReference type="NCBI Taxonomy" id="2487722"/>
    <lineage>
        <taxon>Bacteria</taxon>
        <taxon>Bacillati</taxon>
        <taxon>Bacillota</taxon>
        <taxon>Bacilli</taxon>
        <taxon>Lactobacillales</taxon>
        <taxon>Lactobacillaceae</taxon>
        <taxon>Levilactobacillus</taxon>
    </lineage>
</organism>
<dbReference type="AlphaFoldDB" id="A0A4Z0J8M0"/>
<keyword evidence="5 9" id="KW-0812">Transmembrane</keyword>
<keyword evidence="2" id="KW-0813">Transport</keyword>
<keyword evidence="4" id="KW-1003">Cell membrane</keyword>
<feature type="transmembrane region" description="Helical" evidence="9">
    <location>
        <begin position="259"/>
        <end position="276"/>
    </location>
</feature>
<feature type="transmembrane region" description="Helical" evidence="9">
    <location>
        <begin position="234"/>
        <end position="253"/>
    </location>
</feature>
<accession>A0A4Z0J8M0</accession>
<comment type="subcellular location">
    <subcellularLocation>
        <location evidence="1">Cell membrane</location>
        <topology evidence="1">Multi-pass membrane protein</topology>
    </subcellularLocation>
</comment>
<feature type="domain" description="Na+/H+ antiporter NhaC-like C-terminal" evidence="10">
    <location>
        <begin position="163"/>
        <end position="452"/>
    </location>
</feature>
<keyword evidence="12" id="KW-1185">Reference proteome</keyword>
<name>A0A4Z0J8M0_9LACO</name>
<feature type="transmembrane region" description="Helical" evidence="9">
    <location>
        <begin position="316"/>
        <end position="342"/>
    </location>
</feature>
<evidence type="ECO:0000256" key="7">
    <source>
        <dbReference type="ARBA" id="ARBA00023136"/>
    </source>
</evidence>
<reference evidence="11 12" key="1">
    <citation type="submission" date="2018-10" db="EMBL/GenBank/DDBJ databases">
        <title>Lactobacillus sp. R7 and Lactobacillus sp. R19 isolated from fermented mustard green product of Taiwan.</title>
        <authorList>
            <person name="Lin S.-T."/>
        </authorList>
    </citation>
    <scope>NUCLEOTIDE SEQUENCE [LARGE SCALE GENOMIC DNA]</scope>
    <source>
        <strain evidence="11 12">BCRC 81129</strain>
    </source>
</reference>
<dbReference type="GO" id="GO:0005886">
    <property type="term" value="C:plasma membrane"/>
    <property type="evidence" value="ECO:0007669"/>
    <property type="project" value="UniProtKB-SubCell"/>
</dbReference>
<dbReference type="RefSeq" id="WP_135367748.1">
    <property type="nucleotide sequence ID" value="NZ_RKLX01000007.1"/>
</dbReference>
<evidence type="ECO:0000256" key="6">
    <source>
        <dbReference type="ARBA" id="ARBA00022989"/>
    </source>
</evidence>
<evidence type="ECO:0000256" key="5">
    <source>
        <dbReference type="ARBA" id="ARBA00022692"/>
    </source>
</evidence>
<evidence type="ECO:0000313" key="11">
    <source>
        <dbReference type="EMBL" id="TGD19072.1"/>
    </source>
</evidence>